<gene>
    <name evidence="5" type="primary">fadR</name>
    <name evidence="4" type="ORF">MOVS_10520</name>
    <name evidence="5" type="ORF">NCTC11227_02194</name>
</gene>
<feature type="domain" description="HTH tetR-type" evidence="3">
    <location>
        <begin position="14"/>
        <end position="74"/>
    </location>
</feature>
<evidence type="ECO:0000259" key="3">
    <source>
        <dbReference type="PROSITE" id="PS50977"/>
    </source>
</evidence>
<organism evidence="5 7">
    <name type="scientific">Moraxella ovis</name>
    <dbReference type="NCBI Taxonomy" id="29433"/>
    <lineage>
        <taxon>Bacteria</taxon>
        <taxon>Pseudomonadati</taxon>
        <taxon>Pseudomonadota</taxon>
        <taxon>Gammaproteobacteria</taxon>
        <taxon>Moraxellales</taxon>
        <taxon>Moraxellaceae</taxon>
        <taxon>Moraxella</taxon>
    </lineage>
</organism>
<evidence type="ECO:0000256" key="2">
    <source>
        <dbReference type="PROSITE-ProRule" id="PRU00335"/>
    </source>
</evidence>
<protein>
    <submittedName>
        <fullName evidence="5">Fatty acid metabolism regulator protein</fullName>
    </submittedName>
    <submittedName>
        <fullName evidence="4">TetR family transcriptional regulator</fullName>
    </submittedName>
</protein>
<reference evidence="5 7" key="2">
    <citation type="submission" date="2018-06" db="EMBL/GenBank/DDBJ databases">
        <authorList>
            <consortium name="Pathogen Informatics"/>
            <person name="Doyle S."/>
        </authorList>
    </citation>
    <scope>NUCLEOTIDE SEQUENCE [LARGE SCALE GENOMIC DNA]</scope>
    <source>
        <strain evidence="5 7">NCTC11227</strain>
    </source>
</reference>
<dbReference type="AlphaFoldDB" id="A0A378PN78"/>
<evidence type="ECO:0000256" key="1">
    <source>
        <dbReference type="ARBA" id="ARBA00023125"/>
    </source>
</evidence>
<dbReference type="Pfam" id="PF00440">
    <property type="entry name" value="TetR_N"/>
    <property type="match status" value="1"/>
</dbReference>
<keyword evidence="1 2" id="KW-0238">DNA-binding</keyword>
<dbReference type="PANTHER" id="PTHR43479:SF11">
    <property type="entry name" value="ACREF_ENVCD OPERON REPRESSOR-RELATED"/>
    <property type="match status" value="1"/>
</dbReference>
<dbReference type="InterPro" id="IPR036271">
    <property type="entry name" value="Tet_transcr_reg_TetR-rel_C_sf"/>
</dbReference>
<dbReference type="PROSITE" id="PS50977">
    <property type="entry name" value="HTH_TETR_2"/>
    <property type="match status" value="1"/>
</dbReference>
<dbReference type="STRING" id="29433.MOVS_10520"/>
<dbReference type="InterPro" id="IPR050624">
    <property type="entry name" value="HTH-type_Tx_Regulator"/>
</dbReference>
<accession>A0A378PN78</accession>
<dbReference type="PANTHER" id="PTHR43479">
    <property type="entry name" value="ACREF/ENVCD OPERON REPRESSOR-RELATED"/>
    <property type="match status" value="1"/>
</dbReference>
<dbReference type="Gene3D" id="1.10.357.10">
    <property type="entry name" value="Tetracycline Repressor, domain 2"/>
    <property type="match status" value="1"/>
</dbReference>
<dbReference type="RefSeq" id="WP_063514873.1">
    <property type="nucleotide sequence ID" value="NZ_CP011158.1"/>
</dbReference>
<dbReference type="EMBL" id="UGPW01000001">
    <property type="protein sequence ID" value="STY88165.1"/>
    <property type="molecule type" value="Genomic_DNA"/>
</dbReference>
<dbReference type="EMBL" id="CP011158">
    <property type="protein sequence ID" value="ANB92329.1"/>
    <property type="molecule type" value="Genomic_DNA"/>
</dbReference>
<name>A0A378PN78_9GAMM</name>
<proteinExistence type="predicted"/>
<evidence type="ECO:0000313" key="5">
    <source>
        <dbReference type="EMBL" id="STY88165.1"/>
    </source>
</evidence>
<feature type="DNA-binding region" description="H-T-H motif" evidence="2">
    <location>
        <begin position="37"/>
        <end position="56"/>
    </location>
</feature>
<dbReference type="SUPFAM" id="SSF46689">
    <property type="entry name" value="Homeodomain-like"/>
    <property type="match status" value="1"/>
</dbReference>
<evidence type="ECO:0000313" key="6">
    <source>
        <dbReference type="Proteomes" id="UP000076765"/>
    </source>
</evidence>
<dbReference type="Proteomes" id="UP000076765">
    <property type="component" value="Chromosome"/>
</dbReference>
<keyword evidence="6" id="KW-1185">Reference proteome</keyword>
<reference evidence="4 6" key="1">
    <citation type="submission" date="2015-04" db="EMBL/GenBank/DDBJ databases">
        <authorList>
            <person name="Calcutt M.J."/>
            <person name="Foecking M.F."/>
        </authorList>
    </citation>
    <scope>NUCLEOTIDE SEQUENCE [LARGE SCALE GENOMIC DNA]</scope>
    <source>
        <strain evidence="4 6">199/55</strain>
    </source>
</reference>
<dbReference type="KEGG" id="moi:MOVS_10520"/>
<evidence type="ECO:0000313" key="4">
    <source>
        <dbReference type="EMBL" id="ANB92329.1"/>
    </source>
</evidence>
<dbReference type="SUPFAM" id="SSF48498">
    <property type="entry name" value="Tetracyclin repressor-like, C-terminal domain"/>
    <property type="match status" value="1"/>
</dbReference>
<sequence>MNYKRSALMQERLRQNREAILQAAKQLISQGGIKDAQIQAMADLAGVSNGLVYRYFDNKNHIIIEVLSEAIMHEIDILKQIAGQEGLAQDKLHKAVRVFVKRALNSPKLAYSLMLEPADAAVEEARFKSKQIVKEAIEHILKEGQAQAVFEFEDVGVTAQCIVGAMTFAVIEPLSLNPQAMNKEVFSTQVADFCLKAVNQGK</sequence>
<evidence type="ECO:0000313" key="7">
    <source>
        <dbReference type="Proteomes" id="UP000255102"/>
    </source>
</evidence>
<dbReference type="InterPro" id="IPR009057">
    <property type="entry name" value="Homeodomain-like_sf"/>
</dbReference>
<dbReference type="Proteomes" id="UP000255102">
    <property type="component" value="Unassembled WGS sequence"/>
</dbReference>
<dbReference type="PRINTS" id="PR00455">
    <property type="entry name" value="HTHTETR"/>
</dbReference>
<dbReference type="GO" id="GO:0003677">
    <property type="term" value="F:DNA binding"/>
    <property type="evidence" value="ECO:0007669"/>
    <property type="project" value="UniProtKB-UniRule"/>
</dbReference>
<dbReference type="InterPro" id="IPR001647">
    <property type="entry name" value="HTH_TetR"/>
</dbReference>